<sequence>MCKRMSHPIPRIKVLLQIAALILFVGCVISTEAHAHTSEGGFVLLLPTDMYIAAGILAVALTVILLVVLPDDVAVRAFEPGRFVLRRKLFKRIARWALLVLQTLSFVALVWLTYIGLTGPRDPLANPLPLTIWTLGWGAFLFLQGVLGDLWRWIDPWRIPVAITHWCAGLRRPLRYPVWIGHWLGVVSFLAFMGFLLADPAPSDPARLAKIVALYWLINFVGRVAFGRCWAQRADGLTMMLSLYGRIGVFGGRRDHLVMGLFGWRILKGRALPLGLAVFCLLILGSGIFDGLNETFWWLAQIGINPLAFPGRSAVIGETLVGLAISNIVLIGLFVAALWAGLKIGRIEMPLTRAVGLFAPTVLPIALGYHFAHYFTSFLVEAQYALAAATDPWATGRDYLGLGTFYVSTGFFNTQDSVRILWLCQAGGVVSGHVVALMLSHAVAVRHFGARAMLSQLPLVAFMIGCTFIGLWLLASPRGF</sequence>
<protein>
    <recommendedName>
        <fullName evidence="4">Fenitrothion hydrolase</fullName>
    </recommendedName>
</protein>
<keyword evidence="1" id="KW-1133">Transmembrane helix</keyword>
<reference evidence="2 3" key="1">
    <citation type="submission" date="2015-09" db="EMBL/GenBank/DDBJ databases">
        <authorList>
            <consortium name="Swine Surveillance"/>
        </authorList>
    </citation>
    <scope>NUCLEOTIDE SEQUENCE [LARGE SCALE GENOMIC DNA]</scope>
    <source>
        <strain evidence="2 3">CECT 7688</strain>
    </source>
</reference>
<organism evidence="2 3">
    <name type="scientific">Shimia marina</name>
    <dbReference type="NCBI Taxonomy" id="321267"/>
    <lineage>
        <taxon>Bacteria</taxon>
        <taxon>Pseudomonadati</taxon>
        <taxon>Pseudomonadota</taxon>
        <taxon>Alphaproteobacteria</taxon>
        <taxon>Rhodobacterales</taxon>
        <taxon>Roseobacteraceae</taxon>
    </lineage>
</organism>
<dbReference type="EMBL" id="CYPW01000027">
    <property type="protein sequence ID" value="CUH53597.1"/>
    <property type="molecule type" value="Genomic_DNA"/>
</dbReference>
<keyword evidence="1" id="KW-0472">Membrane</keyword>
<feature type="transmembrane region" description="Helical" evidence="1">
    <location>
        <begin position="51"/>
        <end position="75"/>
    </location>
</feature>
<dbReference type="AlphaFoldDB" id="A0A0P1ET71"/>
<accession>A0A0P1ET71</accession>
<feature type="transmembrane region" description="Helical" evidence="1">
    <location>
        <begin position="271"/>
        <end position="289"/>
    </location>
</feature>
<feature type="transmembrane region" description="Helical" evidence="1">
    <location>
        <begin position="178"/>
        <end position="198"/>
    </location>
</feature>
<gene>
    <name evidence="2" type="ORF">SHM7688_03051</name>
</gene>
<proteinExistence type="predicted"/>
<feature type="transmembrane region" description="Helical" evidence="1">
    <location>
        <begin position="130"/>
        <end position="151"/>
    </location>
</feature>
<feature type="transmembrane region" description="Helical" evidence="1">
    <location>
        <begin position="96"/>
        <end position="118"/>
    </location>
</feature>
<evidence type="ECO:0000256" key="1">
    <source>
        <dbReference type="SAM" id="Phobius"/>
    </source>
</evidence>
<evidence type="ECO:0008006" key="4">
    <source>
        <dbReference type="Google" id="ProtNLM"/>
    </source>
</evidence>
<dbReference type="Proteomes" id="UP000054823">
    <property type="component" value="Unassembled WGS sequence"/>
</dbReference>
<evidence type="ECO:0000313" key="2">
    <source>
        <dbReference type="EMBL" id="CUH53597.1"/>
    </source>
</evidence>
<name>A0A0P1ET71_9RHOB</name>
<feature type="transmembrane region" description="Helical" evidence="1">
    <location>
        <begin position="213"/>
        <end position="231"/>
    </location>
</feature>
<feature type="transmembrane region" description="Helical" evidence="1">
    <location>
        <begin position="457"/>
        <end position="475"/>
    </location>
</feature>
<feature type="transmembrane region" description="Helical" evidence="1">
    <location>
        <begin position="354"/>
        <end position="372"/>
    </location>
</feature>
<feature type="transmembrane region" description="Helical" evidence="1">
    <location>
        <begin position="320"/>
        <end position="342"/>
    </location>
</feature>
<dbReference type="PROSITE" id="PS51257">
    <property type="entry name" value="PROKAR_LIPOPROTEIN"/>
    <property type="match status" value="1"/>
</dbReference>
<evidence type="ECO:0000313" key="3">
    <source>
        <dbReference type="Proteomes" id="UP000054823"/>
    </source>
</evidence>
<dbReference type="STRING" id="321267.SHM7688_03051"/>
<keyword evidence="1" id="KW-0812">Transmembrane</keyword>
<feature type="transmembrane region" description="Helical" evidence="1">
    <location>
        <begin position="420"/>
        <end position="445"/>
    </location>
</feature>
<keyword evidence="3" id="KW-1185">Reference proteome</keyword>